<keyword evidence="1" id="KW-0472">Membrane</keyword>
<evidence type="ECO:0000313" key="2">
    <source>
        <dbReference type="EMBL" id="MBJ7542707.1"/>
    </source>
</evidence>
<feature type="transmembrane region" description="Helical" evidence="1">
    <location>
        <begin position="20"/>
        <end position="44"/>
    </location>
</feature>
<dbReference type="GO" id="GO:0005886">
    <property type="term" value="C:plasma membrane"/>
    <property type="evidence" value="ECO:0007669"/>
    <property type="project" value="TreeGrafter"/>
</dbReference>
<protein>
    <submittedName>
        <fullName evidence="2">DUF805 domain-containing protein</fullName>
    </submittedName>
</protein>
<evidence type="ECO:0000256" key="1">
    <source>
        <dbReference type="SAM" id="Phobius"/>
    </source>
</evidence>
<sequence length="139" mass="15362">MTFSQWLFSFEGRIGRGRFWASLGVQLLIGLVMTLLLLSVNPTILNDPPKLNPAGSLIYLAFSIFSTWITLAVAAKRSHDRGRSAWFLLLYLIPIVNIWALIDLGFLKGEVGPNRFGADPQNQAPVSSAAVRVEPQLHS</sequence>
<dbReference type="Proteomes" id="UP000623250">
    <property type="component" value="Unassembled WGS sequence"/>
</dbReference>
<comment type="caution">
    <text evidence="2">The sequence shown here is derived from an EMBL/GenBank/DDBJ whole genome shotgun (WGS) entry which is preliminary data.</text>
</comment>
<feature type="transmembrane region" description="Helical" evidence="1">
    <location>
        <begin position="56"/>
        <end position="74"/>
    </location>
</feature>
<dbReference type="PANTHER" id="PTHR34980:SF3">
    <property type="entry name" value="BLR8105 PROTEIN"/>
    <property type="match status" value="1"/>
</dbReference>
<proteinExistence type="predicted"/>
<name>A0A8I1GGV7_9HYPH</name>
<accession>A0A8I1GGV7</accession>
<reference evidence="2 3" key="1">
    <citation type="submission" date="2020-12" db="EMBL/GenBank/DDBJ databases">
        <title>Revised draft genomes of Rhodomicrobium vannielii ATCC 17100 and Rhodomicrobium udaipurense JA643.</title>
        <authorList>
            <person name="Conners E.M."/>
            <person name="Davenport E.J."/>
            <person name="Bose A."/>
        </authorList>
    </citation>
    <scope>NUCLEOTIDE SEQUENCE [LARGE SCALE GENOMIC DNA]</scope>
    <source>
        <strain evidence="2 3">JA643</strain>
    </source>
</reference>
<keyword evidence="1" id="KW-0812">Transmembrane</keyword>
<dbReference type="PANTHER" id="PTHR34980">
    <property type="entry name" value="INNER MEMBRANE PROTEIN-RELATED-RELATED"/>
    <property type="match status" value="1"/>
</dbReference>
<dbReference type="InterPro" id="IPR008523">
    <property type="entry name" value="DUF805"/>
</dbReference>
<feature type="transmembrane region" description="Helical" evidence="1">
    <location>
        <begin position="86"/>
        <end position="107"/>
    </location>
</feature>
<evidence type="ECO:0000313" key="3">
    <source>
        <dbReference type="Proteomes" id="UP000623250"/>
    </source>
</evidence>
<dbReference type="Pfam" id="PF05656">
    <property type="entry name" value="DUF805"/>
    <property type="match status" value="1"/>
</dbReference>
<dbReference type="AlphaFoldDB" id="A0A8I1GGV7"/>
<dbReference type="RefSeq" id="WP_052036917.1">
    <property type="nucleotide sequence ID" value="NZ_JAEMUK010000008.1"/>
</dbReference>
<keyword evidence="1" id="KW-1133">Transmembrane helix</keyword>
<keyword evidence="3" id="KW-1185">Reference proteome</keyword>
<dbReference type="EMBL" id="JAEMUK010000008">
    <property type="protein sequence ID" value="MBJ7542707.1"/>
    <property type="molecule type" value="Genomic_DNA"/>
</dbReference>
<organism evidence="2 3">
    <name type="scientific">Rhodomicrobium udaipurense</name>
    <dbReference type="NCBI Taxonomy" id="1202716"/>
    <lineage>
        <taxon>Bacteria</taxon>
        <taxon>Pseudomonadati</taxon>
        <taxon>Pseudomonadota</taxon>
        <taxon>Alphaproteobacteria</taxon>
        <taxon>Hyphomicrobiales</taxon>
        <taxon>Hyphomicrobiaceae</taxon>
        <taxon>Rhodomicrobium</taxon>
    </lineage>
</organism>
<gene>
    <name evidence="2" type="ORF">JDN41_03955</name>
</gene>